<sequence length="221" mass="24653">MENDLTDDEIKTRIASKVKKLYAKKKKKYTCEFCGTGFDKRDFLVSHMKIRHPDDYDLKYGETNYAQISPNLLAQMAPKKDTSPQSVSPPIQTPISNLSASASTPQSQSPATSNVTPLQLDRLSQESTTMRPPMPAPPLMRPITNSSSSTPTQPLSMESVNVDFSNQTIPPISMAEINAKLDQINAGMGRTVKIMGDNMKTLNKELRYLICEYKSPFIIFD</sequence>
<evidence type="ECO:0000259" key="2">
    <source>
        <dbReference type="PROSITE" id="PS50157"/>
    </source>
</evidence>
<name>A0ABY6HM16_9ARCH</name>
<dbReference type="Gene3D" id="3.30.160.60">
    <property type="entry name" value="Classic Zinc Finger"/>
    <property type="match status" value="1"/>
</dbReference>
<evidence type="ECO:0000313" key="3">
    <source>
        <dbReference type="EMBL" id="UYP44548.1"/>
    </source>
</evidence>
<accession>A0ABY6HM16</accession>
<dbReference type="Proteomes" id="UP001208689">
    <property type="component" value="Chromosome"/>
</dbReference>
<proteinExistence type="predicted"/>
<dbReference type="SMART" id="SM00355">
    <property type="entry name" value="ZnF_C2H2"/>
    <property type="match status" value="1"/>
</dbReference>
<keyword evidence="4" id="KW-1185">Reference proteome</keyword>
<organism evidence="3 4">
    <name type="scientific">Candidatus Lokiarchaeum ossiferum</name>
    <dbReference type="NCBI Taxonomy" id="2951803"/>
    <lineage>
        <taxon>Archaea</taxon>
        <taxon>Promethearchaeati</taxon>
        <taxon>Promethearchaeota</taxon>
        <taxon>Promethearchaeia</taxon>
        <taxon>Promethearchaeales</taxon>
        <taxon>Promethearchaeaceae</taxon>
        <taxon>Candidatus Lokiarchaeum</taxon>
    </lineage>
</organism>
<dbReference type="PROSITE" id="PS50157">
    <property type="entry name" value="ZINC_FINGER_C2H2_2"/>
    <property type="match status" value="1"/>
</dbReference>
<feature type="compositionally biased region" description="Polar residues" evidence="1">
    <location>
        <begin position="143"/>
        <end position="155"/>
    </location>
</feature>
<feature type="region of interest" description="Disordered" evidence="1">
    <location>
        <begin position="77"/>
        <end position="155"/>
    </location>
</feature>
<dbReference type="InterPro" id="IPR013087">
    <property type="entry name" value="Znf_C2H2_type"/>
</dbReference>
<dbReference type="PROSITE" id="PS00028">
    <property type="entry name" value="ZINC_FINGER_C2H2_1"/>
    <property type="match status" value="1"/>
</dbReference>
<feature type="compositionally biased region" description="Low complexity" evidence="1">
    <location>
        <begin position="99"/>
        <end position="113"/>
    </location>
</feature>
<protein>
    <recommendedName>
        <fullName evidence="2">C2H2-type domain-containing protein</fullName>
    </recommendedName>
</protein>
<dbReference type="EMBL" id="CP104013">
    <property type="protein sequence ID" value="UYP44548.1"/>
    <property type="molecule type" value="Genomic_DNA"/>
</dbReference>
<dbReference type="InterPro" id="IPR036236">
    <property type="entry name" value="Znf_C2H2_sf"/>
</dbReference>
<evidence type="ECO:0000313" key="4">
    <source>
        <dbReference type="Proteomes" id="UP001208689"/>
    </source>
</evidence>
<reference evidence="3" key="1">
    <citation type="submission" date="2022-09" db="EMBL/GenBank/DDBJ databases">
        <title>Actin cytoskeleton and complex cell architecture in an #Asgard archaeon.</title>
        <authorList>
            <person name="Ponce Toledo R.I."/>
            <person name="Schleper C."/>
            <person name="Rodrigues Oliveira T."/>
            <person name="Wollweber F."/>
            <person name="Xu J."/>
            <person name="Rittmann S."/>
            <person name="Klingl A."/>
            <person name="Pilhofer M."/>
        </authorList>
    </citation>
    <scope>NUCLEOTIDE SEQUENCE</scope>
    <source>
        <strain evidence="3">B-35</strain>
    </source>
</reference>
<evidence type="ECO:0000256" key="1">
    <source>
        <dbReference type="SAM" id="MobiDB-lite"/>
    </source>
</evidence>
<feature type="domain" description="C2H2-type" evidence="2">
    <location>
        <begin position="29"/>
        <end position="57"/>
    </location>
</feature>
<feature type="compositionally biased region" description="Polar residues" evidence="1">
    <location>
        <begin position="83"/>
        <end position="98"/>
    </location>
</feature>
<dbReference type="SUPFAM" id="SSF57667">
    <property type="entry name" value="beta-beta-alpha zinc fingers"/>
    <property type="match status" value="1"/>
</dbReference>
<gene>
    <name evidence="3" type="ORF">NEF87_000833</name>
</gene>